<dbReference type="CDD" id="cd11524">
    <property type="entry name" value="SYLF"/>
    <property type="match status" value="1"/>
</dbReference>
<evidence type="ECO:0000256" key="1">
    <source>
        <dbReference type="SAM" id="SignalP"/>
    </source>
</evidence>
<dbReference type="Pfam" id="PF04366">
    <property type="entry name" value="Ysc84"/>
    <property type="match status" value="1"/>
</dbReference>
<dbReference type="PANTHER" id="PTHR15629">
    <property type="entry name" value="SH3YL1 PROTEIN"/>
    <property type="match status" value="1"/>
</dbReference>
<protein>
    <submittedName>
        <fullName evidence="3">Lipid-binding SYLF domain-containing protein</fullName>
    </submittedName>
</protein>
<gene>
    <name evidence="3" type="ORF">HDF08_001739</name>
</gene>
<name>A0A852VJP3_9BACT</name>
<dbReference type="AlphaFoldDB" id="A0A852VJP3"/>
<dbReference type="PANTHER" id="PTHR15629:SF2">
    <property type="entry name" value="SH3 DOMAIN-CONTAINING YSC84-LIKE PROTEIN 1"/>
    <property type="match status" value="1"/>
</dbReference>
<dbReference type="InterPro" id="IPR007461">
    <property type="entry name" value="Ysc84_actin-binding"/>
</dbReference>
<proteinExistence type="predicted"/>
<keyword evidence="1" id="KW-0732">Signal</keyword>
<feature type="chain" id="PRO_5032416445" evidence="1">
    <location>
        <begin position="27"/>
        <end position="235"/>
    </location>
</feature>
<dbReference type="Proteomes" id="UP000564385">
    <property type="component" value="Unassembled WGS sequence"/>
</dbReference>
<sequence>MMTKKFLQTVCATAALTMSLTAAATAATDMAKLDERIEAAHAVLHELMATPDKGIPDDIAAKATCVAVVPGFKKGAFLVGAQYGQGVVTCRTGHGWSAPAFIQLTGASFGLQAGGQSTDLVLVGTTHDAFDRLLHDKVKLGGDIGVAAGPVGRNSQASTTDAANAGFLTYSRSKGLFAGVDLTGDVVHQNTEDTTAYYGSDVPYEKILGGDVPAKASSEHFIRTVNQMFHASGAH</sequence>
<evidence type="ECO:0000313" key="4">
    <source>
        <dbReference type="Proteomes" id="UP000564385"/>
    </source>
</evidence>
<reference evidence="3 4" key="1">
    <citation type="submission" date="2020-07" db="EMBL/GenBank/DDBJ databases">
        <title>Genomic Encyclopedia of Type Strains, Phase IV (KMG-V): Genome sequencing to study the core and pangenomes of soil and plant-associated prokaryotes.</title>
        <authorList>
            <person name="Whitman W."/>
        </authorList>
    </citation>
    <scope>NUCLEOTIDE SEQUENCE [LARGE SCALE GENOMIC DNA]</scope>
    <source>
        <strain evidence="3 4">M8UP22</strain>
    </source>
</reference>
<dbReference type="EMBL" id="JACCCU010000001">
    <property type="protein sequence ID" value="NYF89672.1"/>
    <property type="molecule type" value="Genomic_DNA"/>
</dbReference>
<comment type="caution">
    <text evidence="3">The sequence shown here is derived from an EMBL/GenBank/DDBJ whole genome shotgun (WGS) entry which is preliminary data.</text>
</comment>
<organism evidence="3 4">
    <name type="scientific">Tunturiibacter lichenicola</name>
    <dbReference type="NCBI Taxonomy" id="2051959"/>
    <lineage>
        <taxon>Bacteria</taxon>
        <taxon>Pseudomonadati</taxon>
        <taxon>Acidobacteriota</taxon>
        <taxon>Terriglobia</taxon>
        <taxon>Terriglobales</taxon>
        <taxon>Acidobacteriaceae</taxon>
        <taxon>Tunturiibacter</taxon>
    </lineage>
</organism>
<dbReference type="InterPro" id="IPR051702">
    <property type="entry name" value="SH3_domain_YSC84-like"/>
</dbReference>
<evidence type="ECO:0000313" key="3">
    <source>
        <dbReference type="EMBL" id="NYF89672.1"/>
    </source>
</evidence>
<feature type="domain" description="Ysc84 actin-binding" evidence="2">
    <location>
        <begin position="105"/>
        <end position="227"/>
    </location>
</feature>
<feature type="signal peptide" evidence="1">
    <location>
        <begin position="1"/>
        <end position="26"/>
    </location>
</feature>
<evidence type="ECO:0000259" key="2">
    <source>
        <dbReference type="Pfam" id="PF04366"/>
    </source>
</evidence>
<accession>A0A852VJP3</accession>
<dbReference type="GO" id="GO:0035091">
    <property type="term" value="F:phosphatidylinositol binding"/>
    <property type="evidence" value="ECO:0007669"/>
    <property type="project" value="TreeGrafter"/>
</dbReference>